<name>A0A841K2P5_9BACT</name>
<dbReference type="RefSeq" id="WP_050061279.1">
    <property type="nucleotide sequence ID" value="NZ_JACHEK010000011.1"/>
</dbReference>
<sequence length="88" mass="9965">MVNANSVNAKLEALRRREAALKAAIAEEKVRQQKRNAKDDARMFLVVGEALTRHAAKSPDFRLMLKQVLQSAELRDTDRTFLTGKGWL</sequence>
<keyword evidence="3" id="KW-1185">Reference proteome</keyword>
<reference evidence="2 3" key="1">
    <citation type="submission" date="2020-08" db="EMBL/GenBank/DDBJ databases">
        <title>Genomic Encyclopedia of Type Strains, Phase IV (KMG-IV): sequencing the most valuable type-strain genomes for metagenomic binning, comparative biology and taxonomic classification.</title>
        <authorList>
            <person name="Goeker M."/>
        </authorList>
    </citation>
    <scope>NUCLEOTIDE SEQUENCE [LARGE SCALE GENOMIC DNA]</scope>
    <source>
        <strain evidence="2 3">DSM 103733</strain>
    </source>
</reference>
<dbReference type="Proteomes" id="UP000538666">
    <property type="component" value="Unassembled WGS sequence"/>
</dbReference>
<proteinExistence type="predicted"/>
<keyword evidence="1" id="KW-0175">Coiled coil</keyword>
<evidence type="ECO:0000313" key="2">
    <source>
        <dbReference type="EMBL" id="MBB6146857.1"/>
    </source>
</evidence>
<evidence type="ECO:0008006" key="4">
    <source>
        <dbReference type="Google" id="ProtNLM"/>
    </source>
</evidence>
<evidence type="ECO:0000256" key="1">
    <source>
        <dbReference type="SAM" id="Coils"/>
    </source>
</evidence>
<feature type="coiled-coil region" evidence="1">
    <location>
        <begin position="4"/>
        <end position="36"/>
    </location>
</feature>
<organism evidence="2 3">
    <name type="scientific">Silvibacterium bohemicum</name>
    <dbReference type="NCBI Taxonomy" id="1577686"/>
    <lineage>
        <taxon>Bacteria</taxon>
        <taxon>Pseudomonadati</taxon>
        <taxon>Acidobacteriota</taxon>
        <taxon>Terriglobia</taxon>
        <taxon>Terriglobales</taxon>
        <taxon>Acidobacteriaceae</taxon>
        <taxon>Silvibacterium</taxon>
    </lineage>
</organism>
<comment type="caution">
    <text evidence="2">The sequence shown here is derived from an EMBL/GenBank/DDBJ whole genome shotgun (WGS) entry which is preliminary data.</text>
</comment>
<evidence type="ECO:0000313" key="3">
    <source>
        <dbReference type="Proteomes" id="UP000538666"/>
    </source>
</evidence>
<gene>
    <name evidence="2" type="ORF">HNQ77_004838</name>
</gene>
<protein>
    <recommendedName>
        <fullName evidence="4">Mobilization protein</fullName>
    </recommendedName>
</protein>
<accession>A0A841K2P5</accession>
<dbReference type="EMBL" id="JACHEK010000011">
    <property type="protein sequence ID" value="MBB6146857.1"/>
    <property type="molecule type" value="Genomic_DNA"/>
</dbReference>
<dbReference type="AlphaFoldDB" id="A0A841K2P5"/>